<proteinExistence type="predicted"/>
<evidence type="ECO:0000313" key="2">
    <source>
        <dbReference type="EMBL" id="GEP06526.1"/>
    </source>
</evidence>
<evidence type="ECO:0000256" key="1">
    <source>
        <dbReference type="SAM" id="Phobius"/>
    </source>
</evidence>
<dbReference type="Proteomes" id="UP001156856">
    <property type="component" value="Unassembled WGS sequence"/>
</dbReference>
<dbReference type="EMBL" id="BSPK01000031">
    <property type="protein sequence ID" value="GLS63896.1"/>
    <property type="molecule type" value="Genomic_DNA"/>
</dbReference>
<reference evidence="2 4" key="3">
    <citation type="submission" date="2019-07" db="EMBL/GenBank/DDBJ databases">
        <title>Whole genome shotgun sequence of Methylobacterium oxalidis NBRC 107715.</title>
        <authorList>
            <person name="Hosoyama A."/>
            <person name="Uohara A."/>
            <person name="Ohji S."/>
            <person name="Ichikawa N."/>
        </authorList>
    </citation>
    <scope>NUCLEOTIDE SEQUENCE [LARGE SCALE GENOMIC DNA]</scope>
    <source>
        <strain evidence="2 4">NBRC 107715</strain>
    </source>
</reference>
<dbReference type="OrthoDB" id="7997969at2"/>
<dbReference type="Proteomes" id="UP000321960">
    <property type="component" value="Unassembled WGS sequence"/>
</dbReference>
<keyword evidence="1" id="KW-0472">Membrane</keyword>
<feature type="transmembrane region" description="Helical" evidence="1">
    <location>
        <begin position="79"/>
        <end position="99"/>
    </location>
</feature>
<reference evidence="3" key="1">
    <citation type="journal article" date="2014" name="Int. J. Syst. Evol. Microbiol.">
        <title>Complete genome of a new Firmicutes species belonging to the dominant human colonic microbiota ('Ruminococcus bicirculans') reveals two chromosomes and a selective capacity to utilize plant glucans.</title>
        <authorList>
            <consortium name="NISC Comparative Sequencing Program"/>
            <person name="Wegmann U."/>
            <person name="Louis P."/>
            <person name="Goesmann A."/>
            <person name="Henrissat B."/>
            <person name="Duncan S.H."/>
            <person name="Flint H.J."/>
        </authorList>
    </citation>
    <scope>NUCLEOTIDE SEQUENCE</scope>
    <source>
        <strain evidence="3">NBRC 107715</strain>
    </source>
</reference>
<accession>A0A512J996</accession>
<evidence type="ECO:0000313" key="4">
    <source>
        <dbReference type="Proteomes" id="UP000321960"/>
    </source>
</evidence>
<dbReference type="Pfam" id="PF07332">
    <property type="entry name" value="Phage_holin_3_6"/>
    <property type="match status" value="1"/>
</dbReference>
<evidence type="ECO:0000313" key="5">
    <source>
        <dbReference type="Proteomes" id="UP001156856"/>
    </source>
</evidence>
<keyword evidence="5" id="KW-1185">Reference proteome</keyword>
<reference evidence="5" key="2">
    <citation type="journal article" date="2019" name="Int. J. Syst. Evol. Microbiol.">
        <title>The Global Catalogue of Microorganisms (GCM) 10K type strain sequencing project: providing services to taxonomists for standard genome sequencing and annotation.</title>
        <authorList>
            <consortium name="The Broad Institute Genomics Platform"/>
            <consortium name="The Broad Institute Genome Sequencing Center for Infectious Disease"/>
            <person name="Wu L."/>
            <person name="Ma J."/>
        </authorList>
    </citation>
    <scope>NUCLEOTIDE SEQUENCE [LARGE SCALE GENOMIC DNA]</scope>
    <source>
        <strain evidence="5">NBRC 107715</strain>
    </source>
</reference>
<evidence type="ECO:0000313" key="3">
    <source>
        <dbReference type="EMBL" id="GLS63896.1"/>
    </source>
</evidence>
<dbReference type="EMBL" id="BJZU01000105">
    <property type="protein sequence ID" value="GEP06526.1"/>
    <property type="molecule type" value="Genomic_DNA"/>
</dbReference>
<reference evidence="3" key="4">
    <citation type="submission" date="2023-01" db="EMBL/GenBank/DDBJ databases">
        <title>Draft genome sequence of Methylobacterium oxalidis strain NBRC 107715.</title>
        <authorList>
            <person name="Sun Q."/>
            <person name="Mori K."/>
        </authorList>
    </citation>
    <scope>NUCLEOTIDE SEQUENCE</scope>
    <source>
        <strain evidence="3">NBRC 107715</strain>
    </source>
</reference>
<evidence type="ECO:0008006" key="6">
    <source>
        <dbReference type="Google" id="ProtNLM"/>
    </source>
</evidence>
<comment type="caution">
    <text evidence="2">The sequence shown here is derived from an EMBL/GenBank/DDBJ whole genome shotgun (WGS) entry which is preliminary data.</text>
</comment>
<gene>
    <name evidence="3" type="ORF">GCM10007888_22770</name>
    <name evidence="2" type="ORF">MOX02_45640</name>
</gene>
<keyword evidence="1" id="KW-0812">Transmembrane</keyword>
<protein>
    <recommendedName>
        <fullName evidence="6">Phage holin family protein</fullName>
    </recommendedName>
</protein>
<dbReference type="AlphaFoldDB" id="A0A512J996"/>
<sequence>MRTSPDRSIPTLLGDALRETQDLIGKEIALFRAEMGEGLERFVLGITLFAAAAVFVLTALLVFILALVKGLAVLLNSEALAALIVGGLFAAIALALALWGRSRASPAGLEPRRTERQVQQDAKIITERMDE</sequence>
<dbReference type="InterPro" id="IPR009937">
    <property type="entry name" value="Phage_holin_3_6"/>
</dbReference>
<name>A0A512J996_9HYPH</name>
<organism evidence="2 4">
    <name type="scientific">Methylobacterium oxalidis</name>
    <dbReference type="NCBI Taxonomy" id="944322"/>
    <lineage>
        <taxon>Bacteria</taxon>
        <taxon>Pseudomonadati</taxon>
        <taxon>Pseudomonadota</taxon>
        <taxon>Alphaproteobacteria</taxon>
        <taxon>Hyphomicrobiales</taxon>
        <taxon>Methylobacteriaceae</taxon>
        <taxon>Methylobacterium</taxon>
    </lineage>
</organism>
<feature type="transmembrane region" description="Helical" evidence="1">
    <location>
        <begin position="42"/>
        <end position="67"/>
    </location>
</feature>
<keyword evidence="1" id="KW-1133">Transmembrane helix</keyword>
<dbReference type="RefSeq" id="WP_147028063.1">
    <property type="nucleotide sequence ID" value="NZ_BJZU01000105.1"/>
</dbReference>